<dbReference type="GO" id="GO:0045259">
    <property type="term" value="C:proton-transporting ATP synthase complex"/>
    <property type="evidence" value="ECO:0007669"/>
    <property type="project" value="UniProtKB-KW"/>
</dbReference>
<dbReference type="PANTHER" id="PTHR11910">
    <property type="entry name" value="ATP SYNTHASE DELTA CHAIN"/>
    <property type="match status" value="1"/>
</dbReference>
<evidence type="ECO:0000256" key="3">
    <source>
        <dbReference type="ARBA" id="ARBA00022781"/>
    </source>
</evidence>
<comment type="function">
    <text evidence="7">F(1)F(0) ATP synthase produces ATP from ADP in the presence of a proton or sodium gradient. F-type ATPases consist of two structural domains, F(1) containing the extramembraneous catalytic core and F(0) containing the membrane proton channel, linked together by a central stalk and a peripheral stalk. During catalysis, ATP synthesis in the catalytic domain of F(1) is coupled via a rotary mechanism of the central stalk subunits to proton translocation.</text>
</comment>
<dbReference type="NCBIfam" id="TIGR01145">
    <property type="entry name" value="ATP_synt_delta"/>
    <property type="match status" value="1"/>
</dbReference>
<dbReference type="Gene3D" id="1.10.520.20">
    <property type="entry name" value="N-terminal domain of the delta subunit of the F1F0-ATP synthase"/>
    <property type="match status" value="1"/>
</dbReference>
<sequence>MHKSKDIARKAVRLLVRRLPKEKKTLMATGEFISFLAQLYRKSKDARNYFISPFVPKEKKLTLLKEIMNRYEVPSEALEVFDYLLDINALSLLPEMKRLYDHEIEKLMRMSKGFLFLAREIEQKEIDNIVNAIQKTFGRELDIEVGYDSSLIGGFVFKTSGFVVDTSVKRQLEKLLIHGG</sequence>
<dbReference type="HAMAP" id="MF_01416">
    <property type="entry name" value="ATP_synth_delta_bact"/>
    <property type="match status" value="1"/>
</dbReference>
<dbReference type="Proteomes" id="UP000267841">
    <property type="component" value="Unassembled WGS sequence"/>
</dbReference>
<organism evidence="8 9">
    <name type="scientific">Hydrogenivirga caldilitoris</name>
    <dbReference type="NCBI Taxonomy" id="246264"/>
    <lineage>
        <taxon>Bacteria</taxon>
        <taxon>Pseudomonadati</taxon>
        <taxon>Aquificota</taxon>
        <taxon>Aquificia</taxon>
        <taxon>Aquificales</taxon>
        <taxon>Aquificaceae</taxon>
        <taxon>Hydrogenivirga</taxon>
    </lineage>
</organism>
<comment type="caution">
    <text evidence="8">The sequence shown here is derived from an EMBL/GenBank/DDBJ whole genome shotgun (WGS) entry which is preliminary data.</text>
</comment>
<protein>
    <recommendedName>
        <fullName evidence="7">ATP synthase subunit delta</fullName>
    </recommendedName>
    <alternativeName>
        <fullName evidence="7">ATP synthase F(1) sector subunit delta</fullName>
    </alternativeName>
    <alternativeName>
        <fullName evidence="7">F-type ATPase subunit delta</fullName>
        <shortName evidence="7">F-ATPase subunit delta</shortName>
    </alternativeName>
</protein>
<dbReference type="RefSeq" id="WP_121012941.1">
    <property type="nucleotide sequence ID" value="NZ_RCCJ01000001.1"/>
</dbReference>
<evidence type="ECO:0000256" key="7">
    <source>
        <dbReference type="HAMAP-Rule" id="MF_01416"/>
    </source>
</evidence>
<keyword evidence="2 7" id="KW-0813">Transport</keyword>
<name>A0A497XTK8_9AQUI</name>
<evidence type="ECO:0000313" key="8">
    <source>
        <dbReference type="EMBL" id="RLJ71510.1"/>
    </source>
</evidence>
<evidence type="ECO:0000256" key="4">
    <source>
        <dbReference type="ARBA" id="ARBA00023065"/>
    </source>
</evidence>
<evidence type="ECO:0000256" key="5">
    <source>
        <dbReference type="ARBA" id="ARBA00023136"/>
    </source>
</evidence>
<dbReference type="Pfam" id="PF00213">
    <property type="entry name" value="OSCP"/>
    <property type="match status" value="1"/>
</dbReference>
<dbReference type="InterPro" id="IPR000711">
    <property type="entry name" value="ATPase_OSCP/dsu"/>
</dbReference>
<dbReference type="GO" id="GO:0005886">
    <property type="term" value="C:plasma membrane"/>
    <property type="evidence" value="ECO:0007669"/>
    <property type="project" value="UniProtKB-SubCell"/>
</dbReference>
<comment type="similarity">
    <text evidence="7">Belongs to the ATPase delta chain family.</text>
</comment>
<gene>
    <name evidence="7" type="primary">atpH</name>
    <name evidence="8" type="ORF">BCF55_1812</name>
</gene>
<keyword evidence="4 7" id="KW-0406">Ion transport</keyword>
<keyword evidence="7" id="KW-0139">CF(1)</keyword>
<reference evidence="8 9" key="1">
    <citation type="submission" date="2018-10" db="EMBL/GenBank/DDBJ databases">
        <title>Genomic Encyclopedia of Archaeal and Bacterial Type Strains, Phase II (KMG-II): from individual species to whole genera.</title>
        <authorList>
            <person name="Goeker M."/>
        </authorList>
    </citation>
    <scope>NUCLEOTIDE SEQUENCE [LARGE SCALE GENOMIC DNA]</scope>
    <source>
        <strain evidence="8 9">DSM 16510</strain>
    </source>
</reference>
<dbReference type="OrthoDB" id="9802471at2"/>
<accession>A0A497XTK8</accession>
<proteinExistence type="inferred from homology"/>
<evidence type="ECO:0000256" key="1">
    <source>
        <dbReference type="ARBA" id="ARBA00004370"/>
    </source>
</evidence>
<dbReference type="GO" id="GO:0046933">
    <property type="term" value="F:proton-transporting ATP synthase activity, rotational mechanism"/>
    <property type="evidence" value="ECO:0007669"/>
    <property type="project" value="UniProtKB-UniRule"/>
</dbReference>
<keyword evidence="9" id="KW-1185">Reference proteome</keyword>
<dbReference type="InterPro" id="IPR026015">
    <property type="entry name" value="ATP_synth_OSCP/delta_N_sf"/>
</dbReference>
<keyword evidence="5 7" id="KW-0472">Membrane</keyword>
<dbReference type="AlphaFoldDB" id="A0A497XTK8"/>
<evidence type="ECO:0000256" key="2">
    <source>
        <dbReference type="ARBA" id="ARBA00022448"/>
    </source>
</evidence>
<evidence type="ECO:0000313" key="9">
    <source>
        <dbReference type="Proteomes" id="UP000267841"/>
    </source>
</evidence>
<comment type="function">
    <text evidence="7">This protein is part of the stalk that links CF(0) to CF(1). It either transmits conformational changes from CF(0) to CF(1) or is implicated in proton conduction.</text>
</comment>
<comment type="subcellular location">
    <subcellularLocation>
        <location evidence="7">Cell membrane</location>
        <topology evidence="7">Peripheral membrane protein</topology>
    </subcellularLocation>
    <subcellularLocation>
        <location evidence="1">Membrane</location>
    </subcellularLocation>
</comment>
<evidence type="ECO:0000256" key="6">
    <source>
        <dbReference type="ARBA" id="ARBA00023310"/>
    </source>
</evidence>
<keyword evidence="6 7" id="KW-0066">ATP synthesis</keyword>
<dbReference type="SUPFAM" id="SSF47928">
    <property type="entry name" value="N-terminal domain of the delta subunit of the F1F0-ATP synthase"/>
    <property type="match status" value="1"/>
</dbReference>
<keyword evidence="7" id="KW-1003">Cell membrane</keyword>
<keyword evidence="3 7" id="KW-0375">Hydrogen ion transport</keyword>
<dbReference type="EMBL" id="RCCJ01000001">
    <property type="protein sequence ID" value="RLJ71510.1"/>
    <property type="molecule type" value="Genomic_DNA"/>
</dbReference>